<organism evidence="2 3">
    <name type="scientific">Sphingomonas rustica</name>
    <dbReference type="NCBI Taxonomy" id="3103142"/>
    <lineage>
        <taxon>Bacteria</taxon>
        <taxon>Pseudomonadati</taxon>
        <taxon>Pseudomonadota</taxon>
        <taxon>Alphaproteobacteria</taxon>
        <taxon>Sphingomonadales</taxon>
        <taxon>Sphingomonadaceae</taxon>
        <taxon>Sphingomonas</taxon>
    </lineage>
</organism>
<comment type="caution">
    <text evidence="2">The sequence shown here is derived from an EMBL/GenBank/DDBJ whole genome shotgun (WGS) entry which is preliminary data.</text>
</comment>
<dbReference type="InterPro" id="IPR000835">
    <property type="entry name" value="HTH_MarR-typ"/>
</dbReference>
<dbReference type="PANTHER" id="PTHR39515">
    <property type="entry name" value="CONSERVED PROTEIN"/>
    <property type="match status" value="1"/>
</dbReference>
<dbReference type="Gene3D" id="1.10.10.10">
    <property type="entry name" value="Winged helix-like DNA-binding domain superfamily/Winged helix DNA-binding domain"/>
    <property type="match status" value="1"/>
</dbReference>
<accession>A0ABV0BEH5</accession>
<dbReference type="RefSeq" id="WP_346248684.1">
    <property type="nucleotide sequence ID" value="NZ_JBDIZK010000015.1"/>
</dbReference>
<evidence type="ECO:0000313" key="3">
    <source>
        <dbReference type="Proteomes" id="UP001427805"/>
    </source>
</evidence>
<protein>
    <submittedName>
        <fullName evidence="2">MarR family transcriptional regulator</fullName>
    </submittedName>
</protein>
<evidence type="ECO:0000259" key="1">
    <source>
        <dbReference type="PROSITE" id="PS50995"/>
    </source>
</evidence>
<dbReference type="InterPro" id="IPR052526">
    <property type="entry name" value="HTH-type_Bedaq_tolerance"/>
</dbReference>
<sequence>MRATLRLARRLRQPACEGEATGSGLALLASLHRRGPMSAVALARSEGLQPQSLSRLLARLDQDALIERTVDPDDRRRHLIALTDTGRAALHRAFARRRQWLAAAIAGRLDDADRATLLAASDIMLRLAEDPQDDDHD</sequence>
<proteinExistence type="predicted"/>
<dbReference type="InterPro" id="IPR036390">
    <property type="entry name" value="WH_DNA-bd_sf"/>
</dbReference>
<gene>
    <name evidence="2" type="ORF">TPR58_20875</name>
</gene>
<name>A0ABV0BEH5_9SPHN</name>
<feature type="domain" description="HTH marR-type" evidence="1">
    <location>
        <begin position="1"/>
        <end position="126"/>
    </location>
</feature>
<dbReference type="PROSITE" id="PS50995">
    <property type="entry name" value="HTH_MARR_2"/>
    <property type="match status" value="1"/>
</dbReference>
<dbReference type="SUPFAM" id="SSF46785">
    <property type="entry name" value="Winged helix' DNA-binding domain"/>
    <property type="match status" value="1"/>
</dbReference>
<evidence type="ECO:0000313" key="2">
    <source>
        <dbReference type="EMBL" id="MEN3749640.1"/>
    </source>
</evidence>
<dbReference type="Gene3D" id="1.10.287.100">
    <property type="match status" value="1"/>
</dbReference>
<reference evidence="2 3" key="1">
    <citation type="submission" date="2024-05" db="EMBL/GenBank/DDBJ databases">
        <title>Sphingomonas sp. HF-S3 16S ribosomal RNA gene Genome sequencing and assembly.</title>
        <authorList>
            <person name="Lee H."/>
        </authorList>
    </citation>
    <scope>NUCLEOTIDE SEQUENCE [LARGE SCALE GENOMIC DNA]</scope>
    <source>
        <strain evidence="2 3">HF-S3</strain>
    </source>
</reference>
<dbReference type="PANTHER" id="PTHR39515:SF2">
    <property type="entry name" value="HTH-TYPE TRANSCRIPTIONAL REGULATOR RV0880"/>
    <property type="match status" value="1"/>
</dbReference>
<dbReference type="Proteomes" id="UP001427805">
    <property type="component" value="Unassembled WGS sequence"/>
</dbReference>
<dbReference type="SMART" id="SM00347">
    <property type="entry name" value="HTH_MARR"/>
    <property type="match status" value="1"/>
</dbReference>
<dbReference type="Pfam" id="PF01047">
    <property type="entry name" value="MarR"/>
    <property type="match status" value="1"/>
</dbReference>
<dbReference type="InterPro" id="IPR036388">
    <property type="entry name" value="WH-like_DNA-bd_sf"/>
</dbReference>
<dbReference type="EMBL" id="JBDIZK010000015">
    <property type="protein sequence ID" value="MEN3749640.1"/>
    <property type="molecule type" value="Genomic_DNA"/>
</dbReference>
<keyword evidence="3" id="KW-1185">Reference proteome</keyword>